<dbReference type="PROSITE" id="PS51384">
    <property type="entry name" value="FAD_FR"/>
    <property type="match status" value="1"/>
</dbReference>
<name>A0A4R2GMP2_9BACT</name>
<dbReference type="Proteomes" id="UP000295221">
    <property type="component" value="Unassembled WGS sequence"/>
</dbReference>
<evidence type="ECO:0000313" key="2">
    <source>
        <dbReference type="EMBL" id="TCO08873.1"/>
    </source>
</evidence>
<dbReference type="EMBL" id="SLWK01000004">
    <property type="protein sequence ID" value="TCO08873.1"/>
    <property type="molecule type" value="Genomic_DNA"/>
</dbReference>
<dbReference type="InterPro" id="IPR017938">
    <property type="entry name" value="Riboflavin_synthase-like_b-brl"/>
</dbReference>
<proteinExistence type="predicted"/>
<keyword evidence="3" id="KW-1185">Reference proteome</keyword>
<dbReference type="InterPro" id="IPR013112">
    <property type="entry name" value="FAD-bd_8"/>
</dbReference>
<dbReference type="Gene3D" id="2.40.30.10">
    <property type="entry name" value="Translation factors"/>
    <property type="match status" value="1"/>
</dbReference>
<accession>A0A4R2GMP2</accession>
<dbReference type="AlphaFoldDB" id="A0A4R2GMP2"/>
<sequence>MMDYIVKISSAEWINHDVLKVTTNKPKGYTFIPGQATNLTINKPGLDKKSAPFTFTSTPDKPYLEFIIKIYADHNGFTNELQQVKPGDELKIGDP</sequence>
<dbReference type="Pfam" id="PF08022">
    <property type="entry name" value="FAD_binding_8"/>
    <property type="match status" value="1"/>
</dbReference>
<dbReference type="InterPro" id="IPR017927">
    <property type="entry name" value="FAD-bd_FR_type"/>
</dbReference>
<dbReference type="OrthoDB" id="9789468at2"/>
<evidence type="ECO:0000313" key="3">
    <source>
        <dbReference type="Proteomes" id="UP000295221"/>
    </source>
</evidence>
<gene>
    <name evidence="2" type="ORF">EV194_104184</name>
</gene>
<reference evidence="2 3" key="1">
    <citation type="submission" date="2019-03" db="EMBL/GenBank/DDBJ databases">
        <title>Genomic Encyclopedia of Type Strains, Phase IV (KMG-IV): sequencing the most valuable type-strain genomes for metagenomic binning, comparative biology and taxonomic classification.</title>
        <authorList>
            <person name="Goeker M."/>
        </authorList>
    </citation>
    <scope>NUCLEOTIDE SEQUENCE [LARGE SCALE GENOMIC DNA]</scope>
    <source>
        <strain evidence="2 3">DSM 24179</strain>
    </source>
</reference>
<protein>
    <submittedName>
        <fullName evidence="2">FAD-binding protein</fullName>
    </submittedName>
</protein>
<evidence type="ECO:0000259" key="1">
    <source>
        <dbReference type="PROSITE" id="PS51384"/>
    </source>
</evidence>
<dbReference type="GO" id="GO:0016491">
    <property type="term" value="F:oxidoreductase activity"/>
    <property type="evidence" value="ECO:0007669"/>
    <property type="project" value="InterPro"/>
</dbReference>
<organism evidence="2 3">
    <name type="scientific">Natronoflexus pectinivorans</name>
    <dbReference type="NCBI Taxonomy" id="682526"/>
    <lineage>
        <taxon>Bacteria</taxon>
        <taxon>Pseudomonadati</taxon>
        <taxon>Bacteroidota</taxon>
        <taxon>Bacteroidia</taxon>
        <taxon>Marinilabiliales</taxon>
        <taxon>Marinilabiliaceae</taxon>
        <taxon>Natronoflexus</taxon>
    </lineage>
</organism>
<dbReference type="SUPFAM" id="SSF63380">
    <property type="entry name" value="Riboflavin synthase domain-like"/>
    <property type="match status" value="1"/>
</dbReference>
<feature type="domain" description="FAD-binding FR-type" evidence="1">
    <location>
        <begin position="1"/>
        <end position="95"/>
    </location>
</feature>
<comment type="caution">
    <text evidence="2">The sequence shown here is derived from an EMBL/GenBank/DDBJ whole genome shotgun (WGS) entry which is preliminary data.</text>
</comment>